<evidence type="ECO:0000256" key="16">
    <source>
        <dbReference type="ARBA" id="ARBA00023209"/>
    </source>
</evidence>
<keyword evidence="8" id="KW-1003">Cell membrane</keyword>
<dbReference type="GO" id="GO:0004605">
    <property type="term" value="F:phosphatidate cytidylyltransferase activity"/>
    <property type="evidence" value="ECO:0007669"/>
    <property type="project" value="UniProtKB-EC"/>
</dbReference>
<keyword evidence="17" id="KW-1208">Phospholipid metabolism</keyword>
<evidence type="ECO:0000256" key="19">
    <source>
        <dbReference type="SAM" id="Phobius"/>
    </source>
</evidence>
<name>A0A161LIM3_9BACT</name>
<evidence type="ECO:0000256" key="8">
    <source>
        <dbReference type="ARBA" id="ARBA00022475"/>
    </source>
</evidence>
<keyword evidence="15 19" id="KW-0472">Membrane</keyword>
<dbReference type="RefSeq" id="WP_084252253.1">
    <property type="nucleotide sequence ID" value="NZ_BDCR01000001.1"/>
</dbReference>
<evidence type="ECO:0000256" key="3">
    <source>
        <dbReference type="ARBA" id="ARBA00005119"/>
    </source>
</evidence>
<dbReference type="AlphaFoldDB" id="A0A161LIM3"/>
<evidence type="ECO:0000256" key="10">
    <source>
        <dbReference type="ARBA" id="ARBA00022679"/>
    </source>
</evidence>
<dbReference type="EC" id="2.7.7.41" evidence="6 18"/>
<proteinExistence type="inferred from homology"/>
<evidence type="ECO:0000256" key="7">
    <source>
        <dbReference type="ARBA" id="ARBA00019373"/>
    </source>
</evidence>
<feature type="transmembrane region" description="Helical" evidence="19">
    <location>
        <begin position="141"/>
        <end position="159"/>
    </location>
</feature>
<keyword evidence="16" id="KW-0594">Phospholipid biosynthesis</keyword>
<evidence type="ECO:0000256" key="17">
    <source>
        <dbReference type="ARBA" id="ARBA00023264"/>
    </source>
</evidence>
<evidence type="ECO:0000256" key="15">
    <source>
        <dbReference type="ARBA" id="ARBA00023136"/>
    </source>
</evidence>
<evidence type="ECO:0000256" key="9">
    <source>
        <dbReference type="ARBA" id="ARBA00022516"/>
    </source>
</evidence>
<keyword evidence="13 19" id="KW-1133">Transmembrane helix</keyword>
<reference evidence="21" key="1">
    <citation type="submission" date="2016-04" db="EMBL/GenBank/DDBJ databases">
        <title>Draft genome sequence of Paludibacter jiangxiensis strain NM7.</title>
        <authorList>
            <person name="Qiu Y."/>
            <person name="Matsuura N."/>
            <person name="Ohashi A."/>
            <person name="Tourlousse M.D."/>
            <person name="Sekiguchi Y."/>
        </authorList>
    </citation>
    <scope>NUCLEOTIDE SEQUENCE [LARGE SCALE GENOMIC DNA]</scope>
    <source>
        <strain evidence="21">NM7</strain>
    </source>
</reference>
<dbReference type="GO" id="GO:0005886">
    <property type="term" value="C:plasma membrane"/>
    <property type="evidence" value="ECO:0007669"/>
    <property type="project" value="UniProtKB-SubCell"/>
</dbReference>
<accession>A0A161LIM3</accession>
<evidence type="ECO:0000256" key="5">
    <source>
        <dbReference type="ARBA" id="ARBA00010185"/>
    </source>
</evidence>
<dbReference type="UniPathway" id="UPA00557">
    <property type="reaction ID" value="UER00614"/>
</dbReference>
<organism evidence="20 21">
    <name type="scientific">Paludibacter jiangxiensis</name>
    <dbReference type="NCBI Taxonomy" id="681398"/>
    <lineage>
        <taxon>Bacteria</taxon>
        <taxon>Pseudomonadati</taxon>
        <taxon>Bacteroidota</taxon>
        <taxon>Bacteroidia</taxon>
        <taxon>Bacteroidales</taxon>
        <taxon>Paludibacteraceae</taxon>
        <taxon>Paludibacter</taxon>
    </lineage>
</organism>
<comment type="pathway">
    <text evidence="4">Lipid metabolism.</text>
</comment>
<dbReference type="OrthoDB" id="9799199at2"/>
<dbReference type="Proteomes" id="UP000076586">
    <property type="component" value="Unassembled WGS sequence"/>
</dbReference>
<feature type="transmembrane region" description="Helical" evidence="19">
    <location>
        <begin position="112"/>
        <end position="129"/>
    </location>
</feature>
<gene>
    <name evidence="20" type="ORF">PJIAN_1869</name>
</gene>
<evidence type="ECO:0000256" key="11">
    <source>
        <dbReference type="ARBA" id="ARBA00022692"/>
    </source>
</evidence>
<dbReference type="STRING" id="681398.PJIAN_1869"/>
<keyword evidence="9" id="KW-0444">Lipid biosynthesis</keyword>
<comment type="catalytic activity">
    <reaction evidence="1 18">
        <text>a 1,2-diacyl-sn-glycero-3-phosphate + CTP + H(+) = a CDP-1,2-diacyl-sn-glycerol + diphosphate</text>
        <dbReference type="Rhea" id="RHEA:16229"/>
        <dbReference type="ChEBI" id="CHEBI:15378"/>
        <dbReference type="ChEBI" id="CHEBI:33019"/>
        <dbReference type="ChEBI" id="CHEBI:37563"/>
        <dbReference type="ChEBI" id="CHEBI:58332"/>
        <dbReference type="ChEBI" id="CHEBI:58608"/>
        <dbReference type="EC" id="2.7.7.41"/>
    </reaction>
</comment>
<evidence type="ECO:0000256" key="18">
    <source>
        <dbReference type="RuleBase" id="RU003938"/>
    </source>
</evidence>
<keyword evidence="11 18" id="KW-0812">Transmembrane</keyword>
<dbReference type="PANTHER" id="PTHR46382">
    <property type="entry name" value="PHOSPHATIDATE CYTIDYLYLTRANSFERASE"/>
    <property type="match status" value="1"/>
</dbReference>
<feature type="transmembrane region" description="Helical" evidence="19">
    <location>
        <begin position="180"/>
        <end position="199"/>
    </location>
</feature>
<keyword evidence="10 18" id="KW-0808">Transferase</keyword>
<evidence type="ECO:0000256" key="4">
    <source>
        <dbReference type="ARBA" id="ARBA00005189"/>
    </source>
</evidence>
<keyword evidence="12 18" id="KW-0548">Nucleotidyltransferase</keyword>
<keyword evidence="21" id="KW-1185">Reference proteome</keyword>
<protein>
    <recommendedName>
        <fullName evidence="7 18">Phosphatidate cytidylyltransferase</fullName>
        <ecNumber evidence="6 18">2.7.7.41</ecNumber>
    </recommendedName>
</protein>
<evidence type="ECO:0000313" key="21">
    <source>
        <dbReference type="Proteomes" id="UP000076586"/>
    </source>
</evidence>
<dbReference type="PROSITE" id="PS01315">
    <property type="entry name" value="CDS"/>
    <property type="match status" value="1"/>
</dbReference>
<dbReference type="EMBL" id="BDCR01000001">
    <property type="protein sequence ID" value="GAT62276.1"/>
    <property type="molecule type" value="Genomic_DNA"/>
</dbReference>
<sequence length="275" mass="30636">MKNLIQRAITGVLFVGAIVGSILLGKIAFASLFFWVTVLTQWELYTLINTKGNAQINRQFATLASAFLYLSTLLWNQFSAQIGIICLAVYVLFCFGIVIYELFRKDGNSLHNWAYFFLGQIYVVVPFSMLNILNHSFEPEFLLALFVLIWTYDSGAYLFGVTLGKHRLFERISPKKSWEGAIGGFLAACVAALIFAHFFSSLPVFGWIGFAALVVVFGTFGDLAESLLKRTFNIKDSGNILPGHGGMLDRFDSLLFATPVILIYLAILIGESCFI</sequence>
<evidence type="ECO:0000256" key="14">
    <source>
        <dbReference type="ARBA" id="ARBA00023098"/>
    </source>
</evidence>
<feature type="transmembrane region" description="Helical" evidence="19">
    <location>
        <begin position="253"/>
        <end position="270"/>
    </location>
</feature>
<comment type="caution">
    <text evidence="20">The sequence shown here is derived from an EMBL/GenBank/DDBJ whole genome shotgun (WGS) entry which is preliminary data.</text>
</comment>
<comment type="pathway">
    <text evidence="3 18">Phospholipid metabolism; CDP-diacylglycerol biosynthesis; CDP-diacylglycerol from sn-glycerol 3-phosphate: step 3/3.</text>
</comment>
<reference evidence="21" key="2">
    <citation type="journal article" date="2017" name="Genome Announc.">
        <title>Draft genome sequence of Paludibacter jiangxiensis NM7(T), a propionate-producing fermentative bacterium.</title>
        <authorList>
            <person name="Qiu Y.-L."/>
            <person name="Tourlousse D.M."/>
            <person name="Matsuura N."/>
            <person name="Ohashi A."/>
            <person name="Sekiguchi Y."/>
        </authorList>
    </citation>
    <scope>NUCLEOTIDE SEQUENCE [LARGE SCALE GENOMIC DNA]</scope>
    <source>
        <strain evidence="21">NM7</strain>
    </source>
</reference>
<feature type="transmembrane region" description="Helical" evidence="19">
    <location>
        <begin position="205"/>
        <end position="224"/>
    </location>
</feature>
<evidence type="ECO:0000256" key="1">
    <source>
        <dbReference type="ARBA" id="ARBA00001698"/>
    </source>
</evidence>
<feature type="transmembrane region" description="Helical" evidence="19">
    <location>
        <begin position="78"/>
        <end position="100"/>
    </location>
</feature>
<dbReference type="InterPro" id="IPR000374">
    <property type="entry name" value="PC_trans"/>
</dbReference>
<evidence type="ECO:0000256" key="12">
    <source>
        <dbReference type="ARBA" id="ARBA00022695"/>
    </source>
</evidence>
<evidence type="ECO:0000256" key="13">
    <source>
        <dbReference type="ARBA" id="ARBA00022989"/>
    </source>
</evidence>
<feature type="transmembrane region" description="Helical" evidence="19">
    <location>
        <begin position="12"/>
        <end position="36"/>
    </location>
</feature>
<comment type="similarity">
    <text evidence="5 18">Belongs to the CDS family.</text>
</comment>
<comment type="subcellular location">
    <subcellularLocation>
        <location evidence="2">Cell membrane</location>
        <topology evidence="2">Multi-pass membrane protein</topology>
    </subcellularLocation>
</comment>
<dbReference type="PANTHER" id="PTHR46382:SF1">
    <property type="entry name" value="PHOSPHATIDATE CYTIDYLYLTRANSFERASE"/>
    <property type="match status" value="1"/>
</dbReference>
<dbReference type="GO" id="GO:0016024">
    <property type="term" value="P:CDP-diacylglycerol biosynthetic process"/>
    <property type="evidence" value="ECO:0007669"/>
    <property type="project" value="UniProtKB-UniPathway"/>
</dbReference>
<evidence type="ECO:0000256" key="6">
    <source>
        <dbReference type="ARBA" id="ARBA00012487"/>
    </source>
</evidence>
<dbReference type="Pfam" id="PF01148">
    <property type="entry name" value="CTP_transf_1"/>
    <property type="match status" value="1"/>
</dbReference>
<keyword evidence="14" id="KW-0443">Lipid metabolism</keyword>
<evidence type="ECO:0000313" key="20">
    <source>
        <dbReference type="EMBL" id="GAT62276.1"/>
    </source>
</evidence>
<evidence type="ECO:0000256" key="2">
    <source>
        <dbReference type="ARBA" id="ARBA00004651"/>
    </source>
</evidence>